<protein>
    <submittedName>
        <fullName evidence="1">Uncharacterized protein</fullName>
    </submittedName>
</protein>
<name>W8YD50_BACTU</name>
<evidence type="ECO:0000313" key="1">
    <source>
        <dbReference type="EMBL" id="CDN39433.1"/>
    </source>
</evidence>
<reference evidence="1" key="1">
    <citation type="submission" date="2014-01" db="EMBL/GenBank/DDBJ databases">
        <title>Draft genome sequence of highly nematicidal Bacillus thuringiensis DB27.</title>
        <authorList>
            <person name="Iatsenko I."/>
            <person name="Pickard D."/>
            <person name="Corton C."/>
            <person name="Dougan G."/>
            <person name="Sommer R.J."/>
        </authorList>
    </citation>
    <scope>NUCLEOTIDE SEQUENCE [LARGE SCALE GENOMIC DNA]</scope>
    <source>
        <strain evidence="1">DB27</strain>
    </source>
</reference>
<reference evidence="1" key="2">
    <citation type="submission" date="2014-01" db="EMBL/GenBank/DDBJ databases">
        <authorList>
            <person name="Aslett M."/>
        </authorList>
    </citation>
    <scope>NUCLEOTIDE SEQUENCE [LARGE SCALE GENOMIC DNA]</scope>
    <source>
        <strain evidence="1">DB27</strain>
    </source>
</reference>
<dbReference type="AlphaFoldDB" id="W8YD50"/>
<sequence length="63" mass="7361">MDRFFLRKNTTKTVMPDCLCCVCDFASVCTYISYQNSFYHTKEKPICIECVVGTLLKKEIQPR</sequence>
<gene>
    <name evidence="1" type="ORF">BTDB27_p000096</name>
</gene>
<proteinExistence type="predicted"/>
<dbReference type="Proteomes" id="UP000030682">
    <property type="component" value="Unassembled WGS sequence"/>
</dbReference>
<accession>W8YD50</accession>
<dbReference type="HOGENOM" id="CLU_2876658_0_0_9"/>
<organism evidence="1">
    <name type="scientific">Bacillus thuringiensis DB27</name>
    <dbReference type="NCBI Taxonomy" id="1431339"/>
    <lineage>
        <taxon>Bacteria</taxon>
        <taxon>Bacillati</taxon>
        <taxon>Bacillota</taxon>
        <taxon>Bacilli</taxon>
        <taxon>Bacillales</taxon>
        <taxon>Bacillaceae</taxon>
        <taxon>Bacillus</taxon>
        <taxon>Bacillus cereus group</taxon>
    </lineage>
</organism>
<dbReference type="EMBL" id="HG810023">
    <property type="protein sequence ID" value="CDN39433.1"/>
    <property type="molecule type" value="Genomic_DNA"/>
</dbReference>